<dbReference type="PIRSF" id="PIRSF000724">
    <property type="entry name" value="Pgk"/>
    <property type="match status" value="1"/>
</dbReference>
<comment type="similarity">
    <text evidence="3 11 14">Belongs to the phosphoglycerate kinase family.</text>
</comment>
<evidence type="ECO:0000256" key="13">
    <source>
        <dbReference type="PIRSR" id="PIRSR000724-2"/>
    </source>
</evidence>
<comment type="catalytic activity">
    <reaction evidence="1 11 14">
        <text>(2R)-3-phosphoglycerate + ATP = (2R)-3-phospho-glyceroyl phosphate + ADP</text>
        <dbReference type="Rhea" id="RHEA:14801"/>
        <dbReference type="ChEBI" id="CHEBI:30616"/>
        <dbReference type="ChEBI" id="CHEBI:57604"/>
        <dbReference type="ChEBI" id="CHEBI:58272"/>
        <dbReference type="ChEBI" id="CHEBI:456216"/>
        <dbReference type="EC" id="2.7.2.3"/>
    </reaction>
</comment>
<evidence type="ECO:0000256" key="10">
    <source>
        <dbReference type="ARBA" id="ARBA00022840"/>
    </source>
</evidence>
<evidence type="ECO:0000256" key="1">
    <source>
        <dbReference type="ARBA" id="ARBA00000642"/>
    </source>
</evidence>
<evidence type="ECO:0000313" key="15">
    <source>
        <dbReference type="EMBL" id="SFW35061.1"/>
    </source>
</evidence>
<keyword evidence="7 11" id="KW-0808">Transferase</keyword>
<feature type="binding site" evidence="11">
    <location>
        <position position="145"/>
    </location>
    <ligand>
        <name>substrate</name>
    </ligand>
</feature>
<dbReference type="FunFam" id="3.40.50.1260:FF:000002">
    <property type="entry name" value="Phosphoglycerate kinase"/>
    <property type="match status" value="1"/>
</dbReference>
<feature type="binding site" evidence="11 13">
    <location>
        <position position="196"/>
    </location>
    <ligand>
        <name>ATP</name>
        <dbReference type="ChEBI" id="CHEBI:30616"/>
    </ligand>
</feature>
<gene>
    <name evidence="11" type="primary">pgk</name>
    <name evidence="15" type="ORF">SAMN02910291_00941</name>
</gene>
<dbReference type="AlphaFoldDB" id="A0AA94HRR8"/>
<feature type="binding site" evidence="11">
    <location>
        <position position="112"/>
    </location>
    <ligand>
        <name>substrate</name>
    </ligand>
</feature>
<protein>
    <recommendedName>
        <fullName evidence="5 11">Phosphoglycerate kinase</fullName>
        <ecNumber evidence="5 11">2.7.2.3</ecNumber>
    </recommendedName>
</protein>
<sequence length="393" mass="41296">MPVTKMQDLDLGGKTVVIREDLNVPMKDGIITNDKRIRAALPTIQLALEKGAGVIVLSHLGRPTEGQYDQQFSLAPVADRLAQLLGQPVTLAKSLDEAKTAPGQVTLLENVRFLPGEKKNDPELAAKLAGLGDVYVMDAFGSAHRAHASTEGAVRTAAVACAGPLLQAELEAFDKVLDNPARPVVAIVGGAKVSTKLALLENLLEKVDVLIVGGGIANTFLAAAGYMVGKSLYEEDLLPEAQKIMALAKTLNKELPLPVDVITAEELAPRQQTMLHAVGDVPGDQMILDIGPETLTLYEKFLSKAATVVWNGPVGAFEIEPFGDGTKALAEYLSDSKAFVVVGGGDSVAAVEKYGLADRMGYISTGGGASLELLEGKKLPSVAALEDRAQADA</sequence>
<proteinExistence type="inferred from homology"/>
<reference evidence="16" key="1">
    <citation type="submission" date="2016-11" db="EMBL/GenBank/DDBJ databases">
        <authorList>
            <person name="Jaros S."/>
            <person name="Januszkiewicz K."/>
            <person name="Wedrychowicz H."/>
        </authorList>
    </citation>
    <scope>NUCLEOTIDE SEQUENCE [LARGE SCALE GENOMIC DNA]</scope>
    <source>
        <strain evidence="16">DSM 7057</strain>
    </source>
</reference>
<keyword evidence="9 11" id="KW-0418">Kinase</keyword>
<keyword evidence="11" id="KW-0324">Glycolysis</keyword>
<dbReference type="EMBL" id="FPIW01000011">
    <property type="protein sequence ID" value="SFW35061.1"/>
    <property type="molecule type" value="Genomic_DNA"/>
</dbReference>
<dbReference type="GO" id="GO:0006096">
    <property type="term" value="P:glycolytic process"/>
    <property type="evidence" value="ECO:0007669"/>
    <property type="project" value="UniProtKB-UniRule"/>
</dbReference>
<comment type="caution">
    <text evidence="11">Lacks conserved residue(s) required for the propagation of feature annotation.</text>
</comment>
<dbReference type="Proteomes" id="UP000182680">
    <property type="component" value="Unassembled WGS sequence"/>
</dbReference>
<feature type="binding site" evidence="11 12">
    <location>
        <begin position="59"/>
        <end position="62"/>
    </location>
    <ligand>
        <name>substrate</name>
    </ligand>
</feature>
<comment type="subunit">
    <text evidence="4 11">Monomer.</text>
</comment>
<dbReference type="GO" id="GO:0006094">
    <property type="term" value="P:gluconeogenesis"/>
    <property type="evidence" value="ECO:0007669"/>
    <property type="project" value="TreeGrafter"/>
</dbReference>
<dbReference type="SUPFAM" id="SSF53748">
    <property type="entry name" value="Phosphoglycerate kinase"/>
    <property type="match status" value="1"/>
</dbReference>
<feature type="binding site" evidence="11">
    <location>
        <position position="36"/>
    </location>
    <ligand>
        <name>substrate</name>
    </ligand>
</feature>
<dbReference type="GO" id="GO:0043531">
    <property type="term" value="F:ADP binding"/>
    <property type="evidence" value="ECO:0007669"/>
    <property type="project" value="TreeGrafter"/>
</dbReference>
<evidence type="ECO:0000256" key="7">
    <source>
        <dbReference type="ARBA" id="ARBA00022679"/>
    </source>
</evidence>
<feature type="binding site" evidence="11 12">
    <location>
        <begin position="21"/>
        <end position="23"/>
    </location>
    <ligand>
        <name>substrate</name>
    </ligand>
</feature>
<keyword evidence="6 11" id="KW-0963">Cytoplasm</keyword>
<evidence type="ECO:0000256" key="14">
    <source>
        <dbReference type="RuleBase" id="RU000532"/>
    </source>
</evidence>
<evidence type="ECO:0000256" key="3">
    <source>
        <dbReference type="ARBA" id="ARBA00008982"/>
    </source>
</evidence>
<dbReference type="PANTHER" id="PTHR11406:SF23">
    <property type="entry name" value="PHOSPHOGLYCERATE KINASE 1, CHLOROPLASTIC-RELATED"/>
    <property type="match status" value="1"/>
</dbReference>
<dbReference type="GO" id="GO:0005829">
    <property type="term" value="C:cytosol"/>
    <property type="evidence" value="ECO:0007669"/>
    <property type="project" value="TreeGrafter"/>
</dbReference>
<dbReference type="PRINTS" id="PR00477">
    <property type="entry name" value="PHGLYCKINASE"/>
</dbReference>
<dbReference type="Pfam" id="PF00162">
    <property type="entry name" value="PGK"/>
    <property type="match status" value="1"/>
</dbReference>
<dbReference type="InterPro" id="IPR015824">
    <property type="entry name" value="Phosphoglycerate_kinase_N"/>
</dbReference>
<name>A0AA94HRR8_DESDE</name>
<feature type="binding site" evidence="12">
    <location>
        <position position="112"/>
    </location>
    <ligand>
        <name>(2R)-3-phosphoglycerate</name>
        <dbReference type="ChEBI" id="CHEBI:58272"/>
    </ligand>
</feature>
<dbReference type="Gene3D" id="3.40.50.1260">
    <property type="entry name" value="Phosphoglycerate kinase, N-terminal domain"/>
    <property type="match status" value="2"/>
</dbReference>
<evidence type="ECO:0000256" key="11">
    <source>
        <dbReference type="HAMAP-Rule" id="MF_00145"/>
    </source>
</evidence>
<feature type="binding site" evidence="12">
    <location>
        <position position="36"/>
    </location>
    <ligand>
        <name>(2R)-3-phosphoglycerate</name>
        <dbReference type="ChEBI" id="CHEBI:58272"/>
    </ligand>
</feature>
<evidence type="ECO:0000256" key="12">
    <source>
        <dbReference type="PIRSR" id="PIRSR000724-1"/>
    </source>
</evidence>
<accession>A0AA94HRR8</accession>
<dbReference type="InterPro" id="IPR015911">
    <property type="entry name" value="Phosphoglycerate_kinase_CS"/>
</dbReference>
<feature type="binding site" evidence="12">
    <location>
        <position position="145"/>
    </location>
    <ligand>
        <name>(2R)-3-phosphoglycerate</name>
        <dbReference type="ChEBI" id="CHEBI:58272"/>
    </ligand>
</feature>
<feature type="binding site" evidence="11 13">
    <location>
        <begin position="344"/>
        <end position="347"/>
    </location>
    <ligand>
        <name>ATP</name>
        <dbReference type="ChEBI" id="CHEBI:30616"/>
    </ligand>
</feature>
<dbReference type="PANTHER" id="PTHR11406">
    <property type="entry name" value="PHOSPHOGLYCERATE KINASE"/>
    <property type="match status" value="1"/>
</dbReference>
<keyword evidence="10 11" id="KW-0067">ATP-binding</keyword>
<comment type="pathway">
    <text evidence="11">Carbohydrate degradation; glycolysis; pyruvate from D-glyceraldehyde 3-phosphate: step 2/5.</text>
</comment>
<dbReference type="InterPro" id="IPR036043">
    <property type="entry name" value="Phosphoglycerate_kinase_sf"/>
</dbReference>
<evidence type="ECO:0000256" key="8">
    <source>
        <dbReference type="ARBA" id="ARBA00022741"/>
    </source>
</evidence>
<evidence type="ECO:0000313" key="16">
    <source>
        <dbReference type="Proteomes" id="UP000182680"/>
    </source>
</evidence>
<dbReference type="EC" id="2.7.2.3" evidence="5 11"/>
<keyword evidence="8 11" id="KW-0547">Nucleotide-binding</keyword>
<organism evidence="15 16">
    <name type="scientific">Desulfovibrio desulfuricans</name>
    <dbReference type="NCBI Taxonomy" id="876"/>
    <lineage>
        <taxon>Bacteria</taxon>
        <taxon>Pseudomonadati</taxon>
        <taxon>Thermodesulfobacteriota</taxon>
        <taxon>Desulfovibrionia</taxon>
        <taxon>Desulfovibrionales</taxon>
        <taxon>Desulfovibrionaceae</taxon>
        <taxon>Desulfovibrio</taxon>
    </lineage>
</organism>
<evidence type="ECO:0000256" key="4">
    <source>
        <dbReference type="ARBA" id="ARBA00011245"/>
    </source>
</evidence>
<feature type="binding site" evidence="11 13">
    <location>
        <position position="318"/>
    </location>
    <ligand>
        <name>ATP</name>
        <dbReference type="ChEBI" id="CHEBI:30616"/>
    </ligand>
</feature>
<dbReference type="InterPro" id="IPR001576">
    <property type="entry name" value="Phosphoglycerate_kinase"/>
</dbReference>
<evidence type="ECO:0000256" key="5">
    <source>
        <dbReference type="ARBA" id="ARBA00013061"/>
    </source>
</evidence>
<dbReference type="GO" id="GO:0005524">
    <property type="term" value="F:ATP binding"/>
    <property type="evidence" value="ECO:0007669"/>
    <property type="project" value="UniProtKB-KW"/>
</dbReference>
<dbReference type="GO" id="GO:0004618">
    <property type="term" value="F:phosphoglycerate kinase activity"/>
    <property type="evidence" value="ECO:0007669"/>
    <property type="project" value="UniProtKB-UniRule"/>
</dbReference>
<dbReference type="HAMAP" id="MF_00145">
    <property type="entry name" value="Phosphoglyc_kinase"/>
    <property type="match status" value="1"/>
</dbReference>
<comment type="subcellular location">
    <subcellularLocation>
        <location evidence="2 11">Cytoplasm</location>
    </subcellularLocation>
</comment>
<evidence type="ECO:0000256" key="2">
    <source>
        <dbReference type="ARBA" id="ARBA00004496"/>
    </source>
</evidence>
<dbReference type="FunFam" id="3.40.50.1260:FF:000001">
    <property type="entry name" value="Phosphoglycerate kinase"/>
    <property type="match status" value="1"/>
</dbReference>
<dbReference type="RefSeq" id="WP_072311542.1">
    <property type="nucleotide sequence ID" value="NZ_FPIW01000011.1"/>
</dbReference>
<comment type="caution">
    <text evidence="15">The sequence shown here is derived from an EMBL/GenBank/DDBJ whole genome shotgun (WGS) entry which is preliminary data.</text>
</comment>
<dbReference type="PROSITE" id="PS00111">
    <property type="entry name" value="PGLYCERATE_KINASE"/>
    <property type="match status" value="1"/>
</dbReference>
<evidence type="ECO:0000256" key="6">
    <source>
        <dbReference type="ARBA" id="ARBA00022490"/>
    </source>
</evidence>
<evidence type="ECO:0000256" key="9">
    <source>
        <dbReference type="ARBA" id="ARBA00022777"/>
    </source>
</evidence>